<dbReference type="GO" id="GO:0031965">
    <property type="term" value="C:nuclear membrane"/>
    <property type="evidence" value="ECO:0007669"/>
    <property type="project" value="UniProtKB-SubCell"/>
</dbReference>
<sequence length="438" mass="48206">MFSFGKTANNTATTGNTGTTAGFSFGQNSNTANTSAAAPGGLFSKPAAPQQTGSLFGGTPSQQAQPATSGLFGNTNPTTTTGGLFGNATTAPASGGLFGKSTGTQSAGNGLFGNTIAQPAQQQQQQPSLFGSNTLKSTQPSFAWTEQSQNNQQLSQPQQTQQQIQQQQILQQQQQMFQNSNYPHQIQEQLIKCKELWDPSNNKSKLKSFVYNKVDETEAILYSKPNTIPQEEWDAAIEKKPSKDMIPIEILGYDGLNQRNQLQRENVAQARVIFNQLLEKSTQLQQKHELSTSSRILKAQARNSEIEKRILKLGSQLAILKSRGLPLNAHEEKMWDQFETLLKRSENPAGLGKTNELWARLAVLKEKAKTISEQLDNTLVVIDENGAKQNNRDHVSEEHVENKIDKIAEILSNQQRGITYLNNVLVKDHATLDKLISK</sequence>
<evidence type="ECO:0000256" key="7">
    <source>
        <dbReference type="ARBA" id="ARBA00023242"/>
    </source>
</evidence>
<dbReference type="GO" id="GO:0006999">
    <property type="term" value="P:nuclear pore organization"/>
    <property type="evidence" value="ECO:0007669"/>
    <property type="project" value="EnsemblFungi"/>
</dbReference>
<dbReference type="InterPro" id="IPR025574">
    <property type="entry name" value="Nucleoporin_FG_rpt"/>
</dbReference>
<dbReference type="PANTHER" id="PTHR13000">
    <property type="entry name" value="NUCLEOPORIN P54"/>
    <property type="match status" value="1"/>
</dbReference>
<keyword evidence="11" id="KW-1185">Reference proteome</keyword>
<dbReference type="EMBL" id="HE612859">
    <property type="protein sequence ID" value="CCE63047.1"/>
    <property type="molecule type" value="Genomic_DNA"/>
</dbReference>
<keyword evidence="6" id="KW-0906">Nuclear pore complex</keyword>
<evidence type="ECO:0000256" key="4">
    <source>
        <dbReference type="ARBA" id="ARBA00022448"/>
    </source>
</evidence>
<evidence type="ECO:0000313" key="10">
    <source>
        <dbReference type="EMBL" id="CCE63047.1"/>
    </source>
</evidence>
<dbReference type="InterPro" id="IPR025712">
    <property type="entry name" value="Nup54_alpha-helical_dom"/>
</dbReference>
<evidence type="ECO:0000313" key="11">
    <source>
        <dbReference type="Proteomes" id="UP000005666"/>
    </source>
</evidence>
<dbReference type="OrthoDB" id="6162375at2759"/>
<evidence type="ECO:0000256" key="5">
    <source>
        <dbReference type="ARBA" id="ARBA00023010"/>
    </source>
</evidence>
<evidence type="ECO:0000256" key="2">
    <source>
        <dbReference type="ARBA" id="ARBA00004567"/>
    </source>
</evidence>
<dbReference type="STRING" id="1071381.G8BT76"/>
<dbReference type="OMA" id="MMQTRLH"/>
<feature type="region of interest" description="Disordered" evidence="8">
    <location>
        <begin position="36"/>
        <end position="88"/>
    </location>
</feature>
<gene>
    <name evidence="10" type="primary">TPHA0D04140</name>
    <name evidence="10" type="ordered locus">TPHA_0D04140</name>
</gene>
<feature type="compositionally biased region" description="Low complexity" evidence="8">
    <location>
        <begin position="70"/>
        <end position="82"/>
    </location>
</feature>
<keyword evidence="6" id="KW-0509">mRNA transport</keyword>
<evidence type="ECO:0000256" key="8">
    <source>
        <dbReference type="SAM" id="MobiDB-lite"/>
    </source>
</evidence>
<dbReference type="HOGENOM" id="CLU_023804_1_0_1"/>
<dbReference type="AlphaFoldDB" id="G8BT76"/>
<dbReference type="GO" id="GO:0036228">
    <property type="term" value="P:protein localization to nuclear inner membrane"/>
    <property type="evidence" value="ECO:0007669"/>
    <property type="project" value="EnsemblFungi"/>
</dbReference>
<dbReference type="RefSeq" id="XP_003685481.1">
    <property type="nucleotide sequence ID" value="XM_003685433.1"/>
</dbReference>
<dbReference type="Pfam" id="PF13634">
    <property type="entry name" value="Nucleoporin_FG"/>
    <property type="match status" value="1"/>
</dbReference>
<dbReference type="GO" id="GO:0044613">
    <property type="term" value="C:nuclear pore central transport channel"/>
    <property type="evidence" value="ECO:0007669"/>
    <property type="project" value="EnsemblFungi"/>
</dbReference>
<feature type="compositionally biased region" description="Low complexity" evidence="8">
    <location>
        <begin position="7"/>
        <end position="20"/>
    </location>
</feature>
<dbReference type="GO" id="GO:0017056">
    <property type="term" value="F:structural constituent of nuclear pore"/>
    <property type="evidence" value="ECO:0007669"/>
    <property type="project" value="EnsemblFungi"/>
</dbReference>
<dbReference type="KEGG" id="tpf:TPHA_0D04140"/>
<keyword evidence="5" id="KW-0811">Translocation</keyword>
<name>G8BT76_TETPH</name>
<evidence type="ECO:0000259" key="9">
    <source>
        <dbReference type="Pfam" id="PF13874"/>
    </source>
</evidence>
<dbReference type="Pfam" id="PF13874">
    <property type="entry name" value="Nup54"/>
    <property type="match status" value="1"/>
</dbReference>
<dbReference type="GO" id="GO:0042802">
    <property type="term" value="F:identical protein binding"/>
    <property type="evidence" value="ECO:0007669"/>
    <property type="project" value="EnsemblFungi"/>
</dbReference>
<organism evidence="10 11">
    <name type="scientific">Tetrapisispora phaffii (strain ATCC 24235 / CBS 4417 / NBRC 1672 / NRRL Y-8282 / UCD 70-5)</name>
    <name type="common">Yeast</name>
    <name type="synonym">Fabospora phaffii</name>
    <dbReference type="NCBI Taxonomy" id="1071381"/>
    <lineage>
        <taxon>Eukaryota</taxon>
        <taxon>Fungi</taxon>
        <taxon>Dikarya</taxon>
        <taxon>Ascomycota</taxon>
        <taxon>Saccharomycotina</taxon>
        <taxon>Saccharomycetes</taxon>
        <taxon>Saccharomycetales</taxon>
        <taxon>Saccharomycetaceae</taxon>
        <taxon>Tetrapisispora</taxon>
    </lineage>
</organism>
<feature type="region of interest" description="Disordered" evidence="8">
    <location>
        <begin position="1"/>
        <end position="20"/>
    </location>
</feature>
<dbReference type="GO" id="GO:0006607">
    <property type="term" value="P:NLS-bearing protein import into nucleus"/>
    <property type="evidence" value="ECO:0007669"/>
    <property type="project" value="EnsemblFungi"/>
</dbReference>
<dbReference type="eggNOG" id="KOG3091">
    <property type="taxonomic scope" value="Eukaryota"/>
</dbReference>
<comment type="subcellular location">
    <subcellularLocation>
        <location evidence="1">Nucleus membrane</location>
        <topology evidence="1">Peripheral membrane protein</topology>
        <orientation evidence="1">Cytoplasmic side</orientation>
    </subcellularLocation>
    <subcellularLocation>
        <location evidence="3">Nucleus membrane</location>
        <topology evidence="3">Peripheral membrane protein</topology>
        <orientation evidence="3">Nucleoplasmic side</orientation>
    </subcellularLocation>
    <subcellularLocation>
        <location evidence="2">Nucleus</location>
        <location evidence="2">Nuclear pore complex</location>
    </subcellularLocation>
</comment>
<proteinExistence type="predicted"/>
<dbReference type="Proteomes" id="UP000005666">
    <property type="component" value="Chromosome 4"/>
</dbReference>
<keyword evidence="7" id="KW-0539">Nucleus</keyword>
<keyword evidence="4" id="KW-0813">Transport</keyword>
<feature type="compositionally biased region" description="Polar residues" evidence="8">
    <location>
        <begin position="49"/>
        <end position="68"/>
    </location>
</feature>
<dbReference type="InterPro" id="IPR024864">
    <property type="entry name" value="Nup54/Nup57/Nup44"/>
</dbReference>
<keyword evidence="6" id="KW-0653">Protein transport</keyword>
<dbReference type="PANTHER" id="PTHR13000:SF0">
    <property type="entry name" value="NUCLEOPORIN P54"/>
    <property type="match status" value="1"/>
</dbReference>
<evidence type="ECO:0000256" key="3">
    <source>
        <dbReference type="ARBA" id="ARBA00004620"/>
    </source>
</evidence>
<accession>G8BT76</accession>
<dbReference type="GeneID" id="11534276"/>
<evidence type="ECO:0000256" key="1">
    <source>
        <dbReference type="ARBA" id="ARBA00004335"/>
    </source>
</evidence>
<reference evidence="10 11" key="1">
    <citation type="journal article" date="2011" name="Proc. Natl. Acad. Sci. U.S.A.">
        <title>Evolutionary erosion of yeast sex chromosomes by mating-type switching accidents.</title>
        <authorList>
            <person name="Gordon J.L."/>
            <person name="Armisen D."/>
            <person name="Proux-Wera E."/>
            <person name="Oheigeartaigh S.S."/>
            <person name="Byrne K.P."/>
            <person name="Wolfe K.H."/>
        </authorList>
    </citation>
    <scope>NUCLEOTIDE SEQUENCE [LARGE SCALE GENOMIC DNA]</scope>
    <source>
        <strain evidence="11">ATCC 24235 / CBS 4417 / NBRC 1672 / NRRL Y-8282 / UCD 70-5</strain>
    </source>
</reference>
<evidence type="ECO:0000256" key="6">
    <source>
        <dbReference type="ARBA" id="ARBA00023132"/>
    </source>
</evidence>
<protein>
    <recommendedName>
        <fullName evidence="9">Nucleoporin Nup54 alpha-helical domain-containing protein</fullName>
    </recommendedName>
</protein>
<feature type="domain" description="Nucleoporin Nup54 alpha-helical" evidence="9">
    <location>
        <begin position="224"/>
        <end position="361"/>
    </location>
</feature>